<protein>
    <submittedName>
        <fullName evidence="2">Uncharacterized protein</fullName>
    </submittedName>
</protein>
<organism evidence="1 2">
    <name type="scientific">Plectus sambesii</name>
    <dbReference type="NCBI Taxonomy" id="2011161"/>
    <lineage>
        <taxon>Eukaryota</taxon>
        <taxon>Metazoa</taxon>
        <taxon>Ecdysozoa</taxon>
        <taxon>Nematoda</taxon>
        <taxon>Chromadorea</taxon>
        <taxon>Plectida</taxon>
        <taxon>Plectina</taxon>
        <taxon>Plectoidea</taxon>
        <taxon>Plectidae</taxon>
        <taxon>Plectus</taxon>
    </lineage>
</organism>
<sequence length="48" mass="5207">MAEPEKDTKDAKPEKEKKTGFFNLAAKKATADVSKDVGEKIIGEVGKQ</sequence>
<evidence type="ECO:0000313" key="2">
    <source>
        <dbReference type="WBParaSite" id="PSAMB.scaffold13628size2188.g35588.t1"/>
    </source>
</evidence>
<name>A0A914UYB6_9BILA</name>
<evidence type="ECO:0000313" key="1">
    <source>
        <dbReference type="Proteomes" id="UP000887566"/>
    </source>
</evidence>
<keyword evidence="1" id="KW-1185">Reference proteome</keyword>
<reference evidence="2" key="1">
    <citation type="submission" date="2022-11" db="UniProtKB">
        <authorList>
            <consortium name="WormBaseParasite"/>
        </authorList>
    </citation>
    <scope>IDENTIFICATION</scope>
</reference>
<accession>A0A914UYB6</accession>
<dbReference type="WBParaSite" id="PSAMB.scaffold13628size2188.g35588.t1">
    <property type="protein sequence ID" value="PSAMB.scaffold13628size2188.g35588.t1"/>
    <property type="gene ID" value="PSAMB.scaffold13628size2188.g35588"/>
</dbReference>
<dbReference type="AlphaFoldDB" id="A0A914UYB6"/>
<dbReference type="Proteomes" id="UP000887566">
    <property type="component" value="Unplaced"/>
</dbReference>
<proteinExistence type="predicted"/>